<gene>
    <name evidence="2" type="ORF">EII40_11030</name>
    <name evidence="3" type="ORF">EII41_08865</name>
</gene>
<comment type="caution">
    <text evidence="3">The sequence shown here is derived from an EMBL/GenBank/DDBJ whole genome shotgun (WGS) entry which is preliminary data.</text>
</comment>
<feature type="domain" description="ATPase AAA-type core" evidence="1">
    <location>
        <begin position="46"/>
        <end position="367"/>
    </location>
</feature>
<dbReference type="InterPro" id="IPR003959">
    <property type="entry name" value="ATPase_AAA_core"/>
</dbReference>
<organism evidence="3 5">
    <name type="scientific">Tannerella forsythia</name>
    <name type="common">Bacteroides forsythus</name>
    <dbReference type="NCBI Taxonomy" id="28112"/>
    <lineage>
        <taxon>Bacteria</taxon>
        <taxon>Pseudomonadati</taxon>
        <taxon>Bacteroidota</taxon>
        <taxon>Bacteroidia</taxon>
        <taxon>Bacteroidales</taxon>
        <taxon>Tannerellaceae</taxon>
        <taxon>Tannerella</taxon>
    </lineage>
</organism>
<protein>
    <submittedName>
        <fullName evidence="3">ATP-binding protein</fullName>
    </submittedName>
</protein>
<accession>A0A3P1YVQ6</accession>
<dbReference type="GO" id="GO:0016887">
    <property type="term" value="F:ATP hydrolysis activity"/>
    <property type="evidence" value="ECO:0007669"/>
    <property type="project" value="InterPro"/>
</dbReference>
<evidence type="ECO:0000313" key="3">
    <source>
        <dbReference type="EMBL" id="RRD73856.1"/>
    </source>
</evidence>
<dbReference type="EMBL" id="RQYS01000052">
    <property type="protein sequence ID" value="RRD59172.1"/>
    <property type="molecule type" value="Genomic_DNA"/>
</dbReference>
<sequence>MILNFSVQNFGSIKDEQTLTFEADRSTHLEDAYIIRSAGKRVLKVALIYGANASGKTTVLKALDFLRNIVLEPENKKTDTLKFNPFLFDPDTSKQNSMFSIEFIQNEVRYFYHVVFSQKAIVSEKLYLYNPHKALVYTRETDLSNQFARIKLGPKFSKNRIFEESLSTNTLWNNTVLGGYLKTNINFKELWEVVDWFGNYLNPIILTQTNLENYVTSIINMEKIDKSDVIHILKQADLHISNIIIREEERDIPAVFLEVLKESIKENDKVKELEEKGKLSKMSVMLEHMVNNEKYALPLELESEGTNRYYGFAGLLALLIKRRGGLLIDELEASLHPDLYRHFLISFLLNTTHSQIIATTHNREILDDKDLFRNDAIWFTDKRESCATELYSLADFDSSVIRNTTNILNAYKSGKLSGTPRLGDTFIDLTP</sequence>
<evidence type="ECO:0000313" key="5">
    <source>
        <dbReference type="Proteomes" id="UP000279860"/>
    </source>
</evidence>
<dbReference type="Proteomes" id="UP000278609">
    <property type="component" value="Unassembled WGS sequence"/>
</dbReference>
<dbReference type="Proteomes" id="UP000279860">
    <property type="component" value="Unassembled WGS sequence"/>
</dbReference>
<dbReference type="Gene3D" id="3.40.50.300">
    <property type="entry name" value="P-loop containing nucleotide triphosphate hydrolases"/>
    <property type="match status" value="1"/>
</dbReference>
<reference evidence="4 5" key="1">
    <citation type="submission" date="2018-11" db="EMBL/GenBank/DDBJ databases">
        <title>Genomes From Bacteria Associated with the Canine Oral Cavity: a Test Case for Automated Genome-Based Taxonomic Assignment.</title>
        <authorList>
            <person name="Coil D.A."/>
            <person name="Jospin G."/>
            <person name="Darling A.E."/>
            <person name="Wallis C."/>
            <person name="Davis I.J."/>
            <person name="Harris S."/>
            <person name="Eisen J.A."/>
            <person name="Holcombe L.J."/>
            <person name="O'Flynn C."/>
        </authorList>
    </citation>
    <scope>NUCLEOTIDE SEQUENCE [LARGE SCALE GENOMIC DNA]</scope>
    <source>
        <strain evidence="3 5">OH1426_COT-023</strain>
        <strain evidence="2 4">OH2617_COT-023</strain>
    </source>
</reference>
<dbReference type="Pfam" id="PF13304">
    <property type="entry name" value="AAA_21"/>
    <property type="match status" value="1"/>
</dbReference>
<dbReference type="PANTHER" id="PTHR40396:SF1">
    <property type="entry name" value="ATPASE AAA-TYPE CORE DOMAIN-CONTAINING PROTEIN"/>
    <property type="match status" value="1"/>
</dbReference>
<evidence type="ECO:0000313" key="4">
    <source>
        <dbReference type="Proteomes" id="UP000278609"/>
    </source>
</evidence>
<keyword evidence="3" id="KW-0547">Nucleotide-binding</keyword>
<dbReference type="AlphaFoldDB" id="A0A3P1YVQ6"/>
<dbReference type="GO" id="GO:0005524">
    <property type="term" value="F:ATP binding"/>
    <property type="evidence" value="ECO:0007669"/>
    <property type="project" value="UniProtKB-KW"/>
</dbReference>
<dbReference type="RefSeq" id="WP_124752317.1">
    <property type="nucleotide sequence ID" value="NZ_RQYN01000032.1"/>
</dbReference>
<dbReference type="OrthoDB" id="9809324at2"/>
<dbReference type="SUPFAM" id="SSF52540">
    <property type="entry name" value="P-loop containing nucleoside triphosphate hydrolases"/>
    <property type="match status" value="1"/>
</dbReference>
<dbReference type="PANTHER" id="PTHR40396">
    <property type="entry name" value="ATPASE-LIKE PROTEIN"/>
    <property type="match status" value="1"/>
</dbReference>
<evidence type="ECO:0000259" key="1">
    <source>
        <dbReference type="Pfam" id="PF13304"/>
    </source>
</evidence>
<keyword evidence="3" id="KW-0067">ATP-binding</keyword>
<dbReference type="InterPro" id="IPR027417">
    <property type="entry name" value="P-loop_NTPase"/>
</dbReference>
<dbReference type="EMBL" id="RQYN01000032">
    <property type="protein sequence ID" value="RRD73856.1"/>
    <property type="molecule type" value="Genomic_DNA"/>
</dbReference>
<evidence type="ECO:0000313" key="2">
    <source>
        <dbReference type="EMBL" id="RRD59172.1"/>
    </source>
</evidence>
<proteinExistence type="predicted"/>
<name>A0A3P1YVQ6_TANFO</name>